<organism evidence="1">
    <name type="scientific">Siphoviridae sp. ctLqe90</name>
    <dbReference type="NCBI Taxonomy" id="2825456"/>
    <lineage>
        <taxon>Viruses</taxon>
        <taxon>Duplodnaviria</taxon>
        <taxon>Heunggongvirae</taxon>
        <taxon>Uroviricota</taxon>
        <taxon>Caudoviricetes</taxon>
    </lineage>
</organism>
<reference evidence="1" key="1">
    <citation type="journal article" date="2021" name="Proc. Natl. Acad. Sci. U.S.A.">
        <title>A Catalog of Tens of Thousands of Viruses from Human Metagenomes Reveals Hidden Associations with Chronic Diseases.</title>
        <authorList>
            <person name="Tisza M.J."/>
            <person name="Buck C.B."/>
        </authorList>
    </citation>
    <scope>NUCLEOTIDE SEQUENCE</scope>
    <source>
        <strain evidence="1">CtLqe90</strain>
    </source>
</reference>
<protein>
    <submittedName>
        <fullName evidence="1">Uncharacterized protein</fullName>
    </submittedName>
</protein>
<sequence>MKNIKLNTSTKYKNNKFQIKYLKAKKNNIVLFATYSAEWDEEDSIFYRAYNFFIYFNRNKRAVHYIENNSIYSCYGFISNNNMTAFMNSFQRNASEFLDGVMS</sequence>
<proteinExistence type="predicted"/>
<name>A0A8S5Q382_9CAUD</name>
<evidence type="ECO:0000313" key="1">
    <source>
        <dbReference type="EMBL" id="DAE13187.1"/>
    </source>
</evidence>
<dbReference type="EMBL" id="BK015564">
    <property type="protein sequence ID" value="DAE13187.1"/>
    <property type="molecule type" value="Genomic_DNA"/>
</dbReference>
<accession>A0A8S5Q382</accession>